<dbReference type="EMBL" id="OE008128">
    <property type="protein sequence ID" value="CAD7463480.1"/>
    <property type="molecule type" value="Genomic_DNA"/>
</dbReference>
<dbReference type="PANTHER" id="PTHR18829:SF0">
    <property type="entry name" value="PROTEIN YAE1 HOMOLOG"/>
    <property type="match status" value="1"/>
</dbReference>
<evidence type="ECO:0000313" key="6">
    <source>
        <dbReference type="EMBL" id="CAD7463480.1"/>
    </source>
</evidence>
<name>A0A7R9IS41_9NEOP</name>
<dbReference type="PANTHER" id="PTHR18829">
    <property type="entry name" value="PROTEIN YAE1 HOMOLOG"/>
    <property type="match status" value="1"/>
</dbReference>
<sequence>MESIVDQNEPEEEDISSYTWEVMSRTMKKTGFREGASAGWDLTFQEGFNKGYIEGFDAGFSLGYLKGIVCTVSTHTSDLDNQLNTDTHLDQASRGVCQVCRSQQVVLQYKHIPNLLEMMANMLCWESRSEPNNLCWVVLDHLLENKRSTQHVG</sequence>
<accession>A0A7R9IS41</accession>
<feature type="domain" description="Essential protein Yae1 N-terminal" evidence="5">
    <location>
        <begin position="31"/>
        <end position="69"/>
    </location>
</feature>
<proteinExistence type="predicted"/>
<dbReference type="AlphaFoldDB" id="A0A7R9IS41"/>
<comment type="subcellular location">
    <subcellularLocation>
        <location evidence="2">Cytoplasm</location>
    </subcellularLocation>
    <subcellularLocation>
        <location evidence="1">Nucleus</location>
    </subcellularLocation>
</comment>
<dbReference type="InterPro" id="IPR019191">
    <property type="entry name" value="Essential_protein_Yae1_N"/>
</dbReference>
<dbReference type="GO" id="GO:0005737">
    <property type="term" value="C:cytoplasm"/>
    <property type="evidence" value="ECO:0007669"/>
    <property type="project" value="UniProtKB-SubCell"/>
</dbReference>
<dbReference type="InterPro" id="IPR038881">
    <property type="entry name" value="Yae1-like"/>
</dbReference>
<keyword evidence="4" id="KW-0539">Nucleus</keyword>
<evidence type="ECO:0000256" key="3">
    <source>
        <dbReference type="ARBA" id="ARBA00022490"/>
    </source>
</evidence>
<dbReference type="GO" id="GO:0005634">
    <property type="term" value="C:nucleus"/>
    <property type="evidence" value="ECO:0007669"/>
    <property type="project" value="UniProtKB-SubCell"/>
</dbReference>
<reference evidence="6" key="1">
    <citation type="submission" date="2020-11" db="EMBL/GenBank/DDBJ databases">
        <authorList>
            <person name="Tran Van P."/>
        </authorList>
    </citation>
    <scope>NUCLEOTIDE SEQUENCE</scope>
</reference>
<protein>
    <recommendedName>
        <fullName evidence="5">Essential protein Yae1 N-terminal domain-containing protein</fullName>
    </recommendedName>
</protein>
<evidence type="ECO:0000256" key="4">
    <source>
        <dbReference type="ARBA" id="ARBA00023242"/>
    </source>
</evidence>
<evidence type="ECO:0000259" key="5">
    <source>
        <dbReference type="Pfam" id="PF09811"/>
    </source>
</evidence>
<gene>
    <name evidence="6" type="ORF">TTEB3V08_LOCUS11363</name>
</gene>
<evidence type="ECO:0000256" key="1">
    <source>
        <dbReference type="ARBA" id="ARBA00004123"/>
    </source>
</evidence>
<evidence type="ECO:0000256" key="2">
    <source>
        <dbReference type="ARBA" id="ARBA00004496"/>
    </source>
</evidence>
<keyword evidence="3" id="KW-0963">Cytoplasm</keyword>
<dbReference type="Pfam" id="PF09811">
    <property type="entry name" value="Yae1_N"/>
    <property type="match status" value="1"/>
</dbReference>
<organism evidence="6">
    <name type="scientific">Timema tahoe</name>
    <dbReference type="NCBI Taxonomy" id="61484"/>
    <lineage>
        <taxon>Eukaryota</taxon>
        <taxon>Metazoa</taxon>
        <taxon>Ecdysozoa</taxon>
        <taxon>Arthropoda</taxon>
        <taxon>Hexapoda</taxon>
        <taxon>Insecta</taxon>
        <taxon>Pterygota</taxon>
        <taxon>Neoptera</taxon>
        <taxon>Polyneoptera</taxon>
        <taxon>Phasmatodea</taxon>
        <taxon>Timematodea</taxon>
        <taxon>Timematoidea</taxon>
        <taxon>Timematidae</taxon>
        <taxon>Timema</taxon>
    </lineage>
</organism>